<keyword evidence="2" id="KW-1185">Reference proteome</keyword>
<evidence type="ECO:0000313" key="1">
    <source>
        <dbReference type="EMBL" id="MPD03694.1"/>
    </source>
</evidence>
<accession>A0A5B7KAJ6</accession>
<reference evidence="1 2" key="1">
    <citation type="submission" date="2019-05" db="EMBL/GenBank/DDBJ databases">
        <title>Another draft genome of Portunus trituberculatus and its Hox gene families provides insights of decapod evolution.</title>
        <authorList>
            <person name="Jeong J.-H."/>
            <person name="Song I."/>
            <person name="Kim S."/>
            <person name="Choi T."/>
            <person name="Kim D."/>
            <person name="Ryu S."/>
            <person name="Kim W."/>
        </authorList>
    </citation>
    <scope>NUCLEOTIDE SEQUENCE [LARGE SCALE GENOMIC DNA]</scope>
    <source>
        <tissue evidence="1">Muscle</tissue>
    </source>
</reference>
<dbReference type="AlphaFoldDB" id="A0A5B7KAJ6"/>
<organism evidence="1 2">
    <name type="scientific">Portunus trituberculatus</name>
    <name type="common">Swimming crab</name>
    <name type="synonym">Neptunus trituberculatus</name>
    <dbReference type="NCBI Taxonomy" id="210409"/>
    <lineage>
        <taxon>Eukaryota</taxon>
        <taxon>Metazoa</taxon>
        <taxon>Ecdysozoa</taxon>
        <taxon>Arthropoda</taxon>
        <taxon>Crustacea</taxon>
        <taxon>Multicrustacea</taxon>
        <taxon>Malacostraca</taxon>
        <taxon>Eumalacostraca</taxon>
        <taxon>Eucarida</taxon>
        <taxon>Decapoda</taxon>
        <taxon>Pleocyemata</taxon>
        <taxon>Brachyura</taxon>
        <taxon>Eubrachyura</taxon>
        <taxon>Portunoidea</taxon>
        <taxon>Portunidae</taxon>
        <taxon>Portuninae</taxon>
        <taxon>Portunus</taxon>
    </lineage>
</organism>
<proteinExistence type="predicted"/>
<evidence type="ECO:0000313" key="2">
    <source>
        <dbReference type="Proteomes" id="UP000324222"/>
    </source>
</evidence>
<protein>
    <submittedName>
        <fullName evidence="1">Uncharacterized protein</fullName>
    </submittedName>
</protein>
<dbReference type="EMBL" id="VSRR010137443">
    <property type="protein sequence ID" value="MPD03694.1"/>
    <property type="molecule type" value="Genomic_DNA"/>
</dbReference>
<dbReference type="Proteomes" id="UP000324222">
    <property type="component" value="Unassembled WGS sequence"/>
</dbReference>
<name>A0A5B7KAJ6_PORTR</name>
<sequence>MRCRSGEVLGEVDPTVVQEALCSLVEAWTSTDFPESRACFNTSAGVEWDRVSPTSGSSGAS</sequence>
<gene>
    <name evidence="1" type="ORF">E2C01_099342</name>
</gene>
<comment type="caution">
    <text evidence="1">The sequence shown here is derived from an EMBL/GenBank/DDBJ whole genome shotgun (WGS) entry which is preliminary data.</text>
</comment>